<comment type="caution">
    <text evidence="4">The sequence shown here is derived from an EMBL/GenBank/DDBJ whole genome shotgun (WGS) entry which is preliminary data.</text>
</comment>
<dbReference type="AlphaFoldDB" id="A0A844HPX0"/>
<dbReference type="EMBL" id="WMIG01000023">
    <property type="protein sequence ID" value="MTH61940.1"/>
    <property type="molecule type" value="Genomic_DNA"/>
</dbReference>
<sequence length="81" mass="8992">KPNPAQTAKERLQILLAHERAGGTSPDFLPLLQRDILEVVRRHMEIDGEQVEVKLERGAELSSLEINIELPGATKLKKKAG</sequence>
<name>A0A844HPX0_9RHOB</name>
<dbReference type="Proteomes" id="UP000449846">
    <property type="component" value="Unassembled WGS sequence"/>
</dbReference>
<accession>A0A844HPX0</accession>
<dbReference type="SUPFAM" id="SSF55229">
    <property type="entry name" value="Cell division protein MinE topological specificity domain"/>
    <property type="match status" value="1"/>
</dbReference>
<dbReference type="NCBIfam" id="NF001422">
    <property type="entry name" value="PRK00296.1"/>
    <property type="match status" value="1"/>
</dbReference>
<evidence type="ECO:0000256" key="1">
    <source>
        <dbReference type="ARBA" id="ARBA00008168"/>
    </source>
</evidence>
<keyword evidence="4" id="KW-0132">Cell division</keyword>
<organism evidence="4 5">
    <name type="scientific">Paracoccus litorisediminis</name>
    <dbReference type="NCBI Taxonomy" id="2006130"/>
    <lineage>
        <taxon>Bacteria</taxon>
        <taxon>Pseudomonadati</taxon>
        <taxon>Pseudomonadota</taxon>
        <taxon>Alphaproteobacteria</taxon>
        <taxon>Rhodobacterales</taxon>
        <taxon>Paracoccaceae</taxon>
        <taxon>Paracoccus</taxon>
    </lineage>
</organism>
<gene>
    <name evidence="4" type="primary">minE</name>
    <name evidence="4" type="ORF">GL300_22345</name>
</gene>
<dbReference type="HAMAP" id="MF_00262">
    <property type="entry name" value="MinE"/>
    <property type="match status" value="1"/>
</dbReference>
<keyword evidence="4" id="KW-0131">Cell cycle</keyword>
<dbReference type="Pfam" id="PF03776">
    <property type="entry name" value="MinE"/>
    <property type="match status" value="1"/>
</dbReference>
<evidence type="ECO:0000313" key="5">
    <source>
        <dbReference type="Proteomes" id="UP000449846"/>
    </source>
</evidence>
<comment type="function">
    <text evidence="3">Prevents the cell division inhibition by proteins MinC and MinD at internal division sites while permitting inhibition at polar sites. This ensures cell division at the proper site by restricting the formation of a division septum at the midpoint of the long axis of the cell.</text>
</comment>
<dbReference type="OrthoDB" id="9802655at2"/>
<dbReference type="RefSeq" id="WP_155041893.1">
    <property type="nucleotide sequence ID" value="NZ_WMIG01000023.1"/>
</dbReference>
<dbReference type="GO" id="GO:0032955">
    <property type="term" value="P:regulation of division septum assembly"/>
    <property type="evidence" value="ECO:0007669"/>
    <property type="project" value="InterPro"/>
</dbReference>
<evidence type="ECO:0000313" key="4">
    <source>
        <dbReference type="EMBL" id="MTH61940.1"/>
    </source>
</evidence>
<keyword evidence="5" id="KW-1185">Reference proteome</keyword>
<evidence type="ECO:0000256" key="2">
    <source>
        <dbReference type="ARBA" id="ARBA00020112"/>
    </source>
</evidence>
<feature type="non-terminal residue" evidence="4">
    <location>
        <position position="1"/>
    </location>
</feature>
<dbReference type="GO" id="GO:0051301">
    <property type="term" value="P:cell division"/>
    <property type="evidence" value="ECO:0007669"/>
    <property type="project" value="UniProtKB-KW"/>
</dbReference>
<reference evidence="4 5" key="1">
    <citation type="submission" date="2019-11" db="EMBL/GenBank/DDBJ databases">
        <authorList>
            <person name="Dong K."/>
        </authorList>
    </citation>
    <scope>NUCLEOTIDE SEQUENCE [LARGE SCALE GENOMIC DNA]</scope>
    <source>
        <strain evidence="4 5">NBRC 112902</strain>
    </source>
</reference>
<dbReference type="InterPro" id="IPR005527">
    <property type="entry name" value="MinE"/>
</dbReference>
<proteinExistence type="inferred from homology"/>
<dbReference type="Gene3D" id="3.30.1070.10">
    <property type="entry name" value="Cell division topological specificity factor MinE"/>
    <property type="match status" value="1"/>
</dbReference>
<protein>
    <recommendedName>
        <fullName evidence="2">Cell division topological specificity factor</fullName>
    </recommendedName>
</protein>
<dbReference type="NCBIfam" id="TIGR01215">
    <property type="entry name" value="minE"/>
    <property type="match status" value="1"/>
</dbReference>
<dbReference type="InterPro" id="IPR036707">
    <property type="entry name" value="MinE_sf"/>
</dbReference>
<comment type="similarity">
    <text evidence="1">Belongs to the MinE family.</text>
</comment>
<evidence type="ECO:0000256" key="3">
    <source>
        <dbReference type="ARBA" id="ARBA00025265"/>
    </source>
</evidence>